<comment type="subunit">
    <text evidence="6">Monomer. Associates with the 50S ribosomal subunit.</text>
</comment>
<dbReference type="PANTHER" id="PTHR10229">
    <property type="entry name" value="GTP-BINDING PROTEIN HFLX"/>
    <property type="match status" value="1"/>
</dbReference>
<dbReference type="PANTHER" id="PTHR10229:SF0">
    <property type="entry name" value="GTP-BINDING PROTEIN 6-RELATED"/>
    <property type="match status" value="1"/>
</dbReference>
<keyword evidence="1 6" id="KW-0963">Cytoplasm</keyword>
<keyword evidence="4 8" id="KW-0460">Magnesium</keyword>
<comment type="caution">
    <text evidence="10">The sequence shown here is derived from an EMBL/GenBank/DDBJ whole genome shotgun (WGS) entry which is preliminary data.</text>
</comment>
<dbReference type="Gene3D" id="3.40.50.300">
    <property type="entry name" value="P-loop containing nucleotide triphosphate hydrolases"/>
    <property type="match status" value="1"/>
</dbReference>
<feature type="binding site" evidence="7">
    <location>
        <begin position="205"/>
        <end position="212"/>
    </location>
    <ligand>
        <name>GTP</name>
        <dbReference type="ChEBI" id="CHEBI:37565"/>
    </ligand>
</feature>
<dbReference type="InterPro" id="IPR016496">
    <property type="entry name" value="GTPase_HflX"/>
</dbReference>
<dbReference type="EMBL" id="JADEYS010000017">
    <property type="protein sequence ID" value="MBE9398667.1"/>
    <property type="molecule type" value="Genomic_DNA"/>
</dbReference>
<gene>
    <name evidence="6 10" type="primary">hflX</name>
    <name evidence="10" type="ORF">IOQ59_15520</name>
</gene>
<feature type="binding site" evidence="7">
    <location>
        <begin position="230"/>
        <end position="234"/>
    </location>
    <ligand>
        <name>GTP</name>
        <dbReference type="ChEBI" id="CHEBI:37565"/>
    </ligand>
</feature>
<organism evidence="10 11">
    <name type="scientific">Pontibacterium sinense</name>
    <dbReference type="NCBI Taxonomy" id="2781979"/>
    <lineage>
        <taxon>Bacteria</taxon>
        <taxon>Pseudomonadati</taxon>
        <taxon>Pseudomonadota</taxon>
        <taxon>Gammaproteobacteria</taxon>
        <taxon>Oceanospirillales</taxon>
        <taxon>Oceanospirillaceae</taxon>
        <taxon>Pontibacterium</taxon>
    </lineage>
</organism>
<evidence type="ECO:0000256" key="7">
    <source>
        <dbReference type="PIRSR" id="PIRSR006809-1"/>
    </source>
</evidence>
<evidence type="ECO:0000259" key="9">
    <source>
        <dbReference type="PROSITE" id="PS51705"/>
    </source>
</evidence>
<protein>
    <recommendedName>
        <fullName evidence="6">GTPase HflX</fullName>
    </recommendedName>
    <alternativeName>
        <fullName evidence="6">GTP-binding protein HflX</fullName>
    </alternativeName>
</protein>
<evidence type="ECO:0000256" key="8">
    <source>
        <dbReference type="PIRSR" id="PIRSR006809-2"/>
    </source>
</evidence>
<dbReference type="PROSITE" id="PS51705">
    <property type="entry name" value="G_HFLX"/>
    <property type="match status" value="1"/>
</dbReference>
<dbReference type="GO" id="GO:0003924">
    <property type="term" value="F:GTPase activity"/>
    <property type="evidence" value="ECO:0007669"/>
    <property type="project" value="UniProtKB-UniRule"/>
</dbReference>
<dbReference type="Pfam" id="PF13167">
    <property type="entry name" value="GTP-bdg_N"/>
    <property type="match status" value="1"/>
</dbReference>
<feature type="binding site" evidence="8">
    <location>
        <position position="232"/>
    </location>
    <ligand>
        <name>Mg(2+)</name>
        <dbReference type="ChEBI" id="CHEBI:18420"/>
    </ligand>
</feature>
<dbReference type="GO" id="GO:0046872">
    <property type="term" value="F:metal ion binding"/>
    <property type="evidence" value="ECO:0007669"/>
    <property type="project" value="UniProtKB-KW"/>
</dbReference>
<dbReference type="Proteomes" id="UP000640333">
    <property type="component" value="Unassembled WGS sequence"/>
</dbReference>
<feature type="domain" description="Hflx-type G" evidence="9">
    <location>
        <begin position="199"/>
        <end position="366"/>
    </location>
</feature>
<comment type="cofactor">
    <cofactor evidence="8">
        <name>Mg(2+)</name>
        <dbReference type="ChEBI" id="CHEBI:18420"/>
    </cofactor>
</comment>
<dbReference type="RefSeq" id="WP_193954364.1">
    <property type="nucleotide sequence ID" value="NZ_JADEYS010000017.1"/>
</dbReference>
<dbReference type="Pfam" id="PF16360">
    <property type="entry name" value="GTP-bdg_M"/>
    <property type="match status" value="1"/>
</dbReference>
<evidence type="ECO:0000313" key="10">
    <source>
        <dbReference type="EMBL" id="MBE9398667.1"/>
    </source>
</evidence>
<feature type="binding site" evidence="8">
    <location>
        <position position="212"/>
    </location>
    <ligand>
        <name>Mg(2+)</name>
        <dbReference type="ChEBI" id="CHEBI:18420"/>
    </ligand>
</feature>
<dbReference type="CDD" id="cd01878">
    <property type="entry name" value="HflX"/>
    <property type="match status" value="1"/>
</dbReference>
<comment type="function">
    <text evidence="6">GTPase that associates with the 50S ribosomal subunit and may have a role during protein synthesis or ribosome biogenesis.</text>
</comment>
<dbReference type="Gene3D" id="6.10.250.2860">
    <property type="match status" value="1"/>
</dbReference>
<comment type="subcellular location">
    <subcellularLocation>
        <location evidence="6">Cytoplasm</location>
    </subcellularLocation>
    <text evidence="6">May associate with membranes.</text>
</comment>
<evidence type="ECO:0000256" key="5">
    <source>
        <dbReference type="ARBA" id="ARBA00023134"/>
    </source>
</evidence>
<dbReference type="AlphaFoldDB" id="A0A8J7FRH9"/>
<feature type="binding site" evidence="7">
    <location>
        <begin position="252"/>
        <end position="255"/>
    </location>
    <ligand>
        <name>GTP</name>
        <dbReference type="ChEBI" id="CHEBI:37565"/>
    </ligand>
</feature>
<dbReference type="GO" id="GO:0043022">
    <property type="term" value="F:ribosome binding"/>
    <property type="evidence" value="ECO:0007669"/>
    <property type="project" value="TreeGrafter"/>
</dbReference>
<dbReference type="NCBIfam" id="NF008280">
    <property type="entry name" value="PRK11058.1"/>
    <property type="match status" value="1"/>
</dbReference>
<evidence type="ECO:0000256" key="1">
    <source>
        <dbReference type="ARBA" id="ARBA00022490"/>
    </source>
</evidence>
<dbReference type="InterPro" id="IPR027417">
    <property type="entry name" value="P-loop_NTPase"/>
</dbReference>
<dbReference type="InterPro" id="IPR030394">
    <property type="entry name" value="G_HFLX_dom"/>
</dbReference>
<accession>A0A8J7FRH9</accession>
<dbReference type="NCBIfam" id="TIGR03156">
    <property type="entry name" value="GTP_HflX"/>
    <property type="match status" value="1"/>
</dbReference>
<dbReference type="Pfam" id="PF01926">
    <property type="entry name" value="MMR_HSR1"/>
    <property type="match status" value="1"/>
</dbReference>
<evidence type="ECO:0000256" key="4">
    <source>
        <dbReference type="ARBA" id="ARBA00022842"/>
    </source>
</evidence>
<keyword evidence="11" id="KW-1185">Reference proteome</keyword>
<dbReference type="FunFam" id="3.40.50.300:FF:000173">
    <property type="entry name" value="GTPase HflX"/>
    <property type="match status" value="1"/>
</dbReference>
<dbReference type="InterPro" id="IPR025121">
    <property type="entry name" value="GTPase_HflX_N"/>
</dbReference>
<sequence>MFFERPESGELAILVHLDLADEADQESPRELEELALSAGADPVEFLTGSRAQPSPKFFVGAGKLEELRALVQMHGAELVIFNHALSPGQERNIEHEIKCRVLDRTGLILDIFAQRARTHEGKLQVELAQLEHMSTRLVRGWTHLERQKGGIGLRGPGETQLESDRRMLRARIKSIHKRLDKVRKQRDQGRRSRRRSEIATVSLVGYTNAGKSTLFNQITASDIYAADQLFATLDPTLRRITLDDAGPAILADTVGFIRHLPHKLVESFRATLQETSEATLLLHVIDCYDDERHDNIHEVEKVLKEIGAEDIPQLQVYNKLDLLEGQAPRIDRDDEGQPVRVWLSAVSGAGTELLLQAVNELLSDDVFHETISLSPRDGGLRAQLYDQGAVLNESYDDQGHMQLEIRLQKKDLLQLLSRLDIPAERYCSVEVHH</sequence>
<dbReference type="PIRSF" id="PIRSF006809">
    <property type="entry name" value="GTP-binding_hflX_prd"/>
    <property type="match status" value="1"/>
</dbReference>
<name>A0A8J7FRH9_9GAMM</name>
<dbReference type="InterPro" id="IPR042108">
    <property type="entry name" value="GTPase_HflX_N_sf"/>
</dbReference>
<keyword evidence="2 8" id="KW-0479">Metal-binding</keyword>
<proteinExistence type="inferred from homology"/>
<dbReference type="FunFam" id="3.40.50.11060:FF:000001">
    <property type="entry name" value="GTPase HflX"/>
    <property type="match status" value="1"/>
</dbReference>
<dbReference type="Gene3D" id="3.40.50.11060">
    <property type="entry name" value="GTPase HflX, N-terminal domain"/>
    <property type="match status" value="1"/>
</dbReference>
<dbReference type="InterPro" id="IPR032305">
    <property type="entry name" value="GTP-bd_M"/>
</dbReference>
<dbReference type="PRINTS" id="PR00326">
    <property type="entry name" value="GTP1OBG"/>
</dbReference>
<dbReference type="GO" id="GO:0005737">
    <property type="term" value="C:cytoplasm"/>
    <property type="evidence" value="ECO:0007669"/>
    <property type="project" value="UniProtKB-SubCell"/>
</dbReference>
<keyword evidence="5 6" id="KW-0342">GTP-binding</keyword>
<dbReference type="SUPFAM" id="SSF52540">
    <property type="entry name" value="P-loop containing nucleoside triphosphate hydrolases"/>
    <property type="match status" value="1"/>
</dbReference>
<evidence type="ECO:0000313" key="11">
    <source>
        <dbReference type="Proteomes" id="UP000640333"/>
    </source>
</evidence>
<evidence type="ECO:0000256" key="6">
    <source>
        <dbReference type="HAMAP-Rule" id="MF_00900"/>
    </source>
</evidence>
<dbReference type="InterPro" id="IPR006073">
    <property type="entry name" value="GTP-bd"/>
</dbReference>
<evidence type="ECO:0000256" key="2">
    <source>
        <dbReference type="ARBA" id="ARBA00022723"/>
    </source>
</evidence>
<feature type="binding site" evidence="7">
    <location>
        <begin position="318"/>
        <end position="321"/>
    </location>
    <ligand>
        <name>GTP</name>
        <dbReference type="ChEBI" id="CHEBI:37565"/>
    </ligand>
</feature>
<comment type="similarity">
    <text evidence="6">Belongs to the TRAFAC class OBG-HflX-like GTPase superfamily. HflX GTPase family.</text>
</comment>
<dbReference type="Pfam" id="PF19275">
    <property type="entry name" value="HflX_C"/>
    <property type="match status" value="1"/>
</dbReference>
<keyword evidence="3 6" id="KW-0547">Nucleotide-binding</keyword>
<reference evidence="10" key="1">
    <citation type="submission" date="2020-10" db="EMBL/GenBank/DDBJ databases">
        <title>Bacterium isolated from coastal waters sediment.</title>
        <authorList>
            <person name="Chen R.-J."/>
            <person name="Lu D.-C."/>
            <person name="Zhu K.-L."/>
            <person name="Du Z.-J."/>
        </authorList>
    </citation>
    <scope>NUCLEOTIDE SEQUENCE</scope>
    <source>
        <strain evidence="10">N1Y112</strain>
    </source>
</reference>
<dbReference type="GO" id="GO:0005525">
    <property type="term" value="F:GTP binding"/>
    <property type="evidence" value="ECO:0007669"/>
    <property type="project" value="UniProtKB-UniRule"/>
</dbReference>
<evidence type="ECO:0000256" key="3">
    <source>
        <dbReference type="ARBA" id="ARBA00022741"/>
    </source>
</evidence>
<dbReference type="HAMAP" id="MF_00900">
    <property type="entry name" value="GTPase_HflX"/>
    <property type="match status" value="1"/>
</dbReference>
<dbReference type="InterPro" id="IPR045498">
    <property type="entry name" value="HflX_C"/>
</dbReference>